<dbReference type="PANTHER" id="PTHR46438">
    <property type="entry name" value="ALPHA/BETA-HYDROLASES SUPERFAMILY PROTEIN"/>
    <property type="match status" value="1"/>
</dbReference>
<comment type="caution">
    <text evidence="2">The sequence shown here is derived from an EMBL/GenBank/DDBJ whole genome shotgun (WGS) entry which is preliminary data.</text>
</comment>
<dbReference type="RefSeq" id="WP_114136272.1">
    <property type="nucleotide sequence ID" value="NZ_CP068436.1"/>
</dbReference>
<organism evidence="2 3">
    <name type="scientific">Cupriavidus necator</name>
    <name type="common">Alcaligenes eutrophus</name>
    <name type="synonym">Ralstonia eutropha</name>
    <dbReference type="NCBI Taxonomy" id="106590"/>
    <lineage>
        <taxon>Bacteria</taxon>
        <taxon>Pseudomonadati</taxon>
        <taxon>Pseudomonadota</taxon>
        <taxon>Betaproteobacteria</taxon>
        <taxon>Burkholderiales</taxon>
        <taxon>Burkholderiaceae</taxon>
        <taxon>Cupriavidus</taxon>
    </lineage>
</organism>
<dbReference type="PANTHER" id="PTHR46438:SF11">
    <property type="entry name" value="LIPASE-RELATED"/>
    <property type="match status" value="1"/>
</dbReference>
<reference evidence="2 3" key="1">
    <citation type="submission" date="2018-04" db="EMBL/GenBank/DDBJ databases">
        <title>Cupriavidus necator CR12 genome sequencing and assembly.</title>
        <authorList>
            <person name="Ben Fekih I."/>
            <person name="Mazhar H.S."/>
            <person name="Bello S.K."/>
            <person name="Rensing C."/>
        </authorList>
    </citation>
    <scope>NUCLEOTIDE SEQUENCE [LARGE SCALE GENOMIC DNA]</scope>
    <source>
        <strain evidence="2 3">CR12</strain>
    </source>
</reference>
<feature type="domain" description="AB hydrolase-1" evidence="1">
    <location>
        <begin position="30"/>
        <end position="268"/>
    </location>
</feature>
<sequence>MCNERDGALVSSVDGCEVIWRSFGDGPTTVLLHGGHGNWQHWVRNIGPLSRNRRLLVPDLPGFGDSAAAPRADLPGLVDVLARSLARLSVDQSLDRIDLVGFSFGALVTAHLATHAGLGDIEVGRLALLGPAGHGGPRRMTQALVDWRRCHDPHTLAAAMRDNLAAFMIADPAAIDSEAVAIHTRACRATRFHSKSISRAGGLQQALARFPGPVLMIWGEADVTMSPESIAGIARDSRDASADAPAVSVSVVPGVGHWVQYEAHQQVNGLLQAWLQQIPDTPAHAG</sequence>
<dbReference type="Proteomes" id="UP000253501">
    <property type="component" value="Unassembled WGS sequence"/>
</dbReference>
<evidence type="ECO:0000313" key="2">
    <source>
        <dbReference type="EMBL" id="RCJ03462.1"/>
    </source>
</evidence>
<accession>A0A367P6L7</accession>
<gene>
    <name evidence="2" type="ORF">DDK22_37245</name>
</gene>
<dbReference type="AlphaFoldDB" id="A0A367P6L7"/>
<dbReference type="Pfam" id="PF12697">
    <property type="entry name" value="Abhydrolase_6"/>
    <property type="match status" value="1"/>
</dbReference>
<keyword evidence="2" id="KW-0378">Hydrolase</keyword>
<evidence type="ECO:0000313" key="3">
    <source>
        <dbReference type="Proteomes" id="UP000253501"/>
    </source>
</evidence>
<dbReference type="SUPFAM" id="SSF53474">
    <property type="entry name" value="alpha/beta-Hydrolases"/>
    <property type="match status" value="1"/>
</dbReference>
<dbReference type="EMBL" id="QDHA01000156">
    <property type="protein sequence ID" value="RCJ03462.1"/>
    <property type="molecule type" value="Genomic_DNA"/>
</dbReference>
<dbReference type="Gene3D" id="3.40.50.1820">
    <property type="entry name" value="alpha/beta hydrolase"/>
    <property type="match status" value="1"/>
</dbReference>
<protein>
    <submittedName>
        <fullName evidence="2">Alpha/beta fold hydrolase</fullName>
    </submittedName>
</protein>
<name>A0A367P6L7_CUPNE</name>
<dbReference type="InterPro" id="IPR029058">
    <property type="entry name" value="AB_hydrolase_fold"/>
</dbReference>
<evidence type="ECO:0000259" key="1">
    <source>
        <dbReference type="Pfam" id="PF12697"/>
    </source>
</evidence>
<dbReference type="GO" id="GO:0016787">
    <property type="term" value="F:hydrolase activity"/>
    <property type="evidence" value="ECO:0007669"/>
    <property type="project" value="UniProtKB-KW"/>
</dbReference>
<proteinExistence type="predicted"/>
<dbReference type="PRINTS" id="PR00111">
    <property type="entry name" value="ABHYDROLASE"/>
</dbReference>
<dbReference type="InterPro" id="IPR000073">
    <property type="entry name" value="AB_hydrolase_1"/>
</dbReference>